<organism evidence="2 3">
    <name type="scientific">Halocaridina rubra</name>
    <name type="common">Hawaiian red shrimp</name>
    <dbReference type="NCBI Taxonomy" id="373956"/>
    <lineage>
        <taxon>Eukaryota</taxon>
        <taxon>Metazoa</taxon>
        <taxon>Ecdysozoa</taxon>
        <taxon>Arthropoda</taxon>
        <taxon>Crustacea</taxon>
        <taxon>Multicrustacea</taxon>
        <taxon>Malacostraca</taxon>
        <taxon>Eumalacostraca</taxon>
        <taxon>Eucarida</taxon>
        <taxon>Decapoda</taxon>
        <taxon>Pleocyemata</taxon>
        <taxon>Caridea</taxon>
        <taxon>Atyoidea</taxon>
        <taxon>Atyidae</taxon>
        <taxon>Halocaridina</taxon>
    </lineage>
</organism>
<proteinExistence type="predicted"/>
<name>A0AAN9ABP7_HALRR</name>
<comment type="caution">
    <text evidence="2">The sequence shown here is derived from an EMBL/GenBank/DDBJ whole genome shotgun (WGS) entry which is preliminary data.</text>
</comment>
<gene>
    <name evidence="2" type="ORF">SK128_015565</name>
</gene>
<evidence type="ECO:0000256" key="1">
    <source>
        <dbReference type="SAM" id="MobiDB-lite"/>
    </source>
</evidence>
<reference evidence="2 3" key="1">
    <citation type="submission" date="2023-11" db="EMBL/GenBank/DDBJ databases">
        <title>Halocaridina rubra genome assembly.</title>
        <authorList>
            <person name="Smith C."/>
        </authorList>
    </citation>
    <scope>NUCLEOTIDE SEQUENCE [LARGE SCALE GENOMIC DNA]</scope>
    <source>
        <strain evidence="2">EP-1</strain>
        <tissue evidence="2">Whole</tissue>
    </source>
</reference>
<sequence>MDGETKENETLREQIRSLEEANKAQGQERKELEKRIKKLEGEKSQLESRISKQEDKDKQLNDNLKELDSRLKGEEREGLANLFSLNIFLVKQNLIKRVRIGKEEDHMNEDHYDPTSLVNIKKNKHPQSPSSPLALFVTQQNGDIVTLAEASTDDFASNFEGNFDVNLQEDEAAEHEDLLFTAGLVDPNLKSSYSETSQCIKVDCLHPDVTSLCSSVYDSLPCESQHESCRIPSPFRSDDQISMTSLQSDSLKAYSKNLACSLLNNTTKYNQSGETQPLIFCQGSNRQALQPFNTNGYQFLAHSPLPQQMHNSSQQDQQSQEELKAAILQATFMPTTVSSGGHYLERRYTHSLAEGTSGTYGTLGSRVRRVTSSKGEGHYQQVPLSDISQKSEDFQIVDPKTPFLDQHLQIRRSSFHGYASHAIVGRDENRKTPKDTLHPQELTSATYCSVHNNDTHSGPTGPSFSQYPHHEGGGLRVTFATPEVSTSFADTPENEDKLSDLLSTKSCLMIPSRCSQEEINSDGNVAL</sequence>
<dbReference type="EMBL" id="JAXCGZ010008019">
    <property type="protein sequence ID" value="KAK7078097.1"/>
    <property type="molecule type" value="Genomic_DNA"/>
</dbReference>
<evidence type="ECO:0000313" key="3">
    <source>
        <dbReference type="Proteomes" id="UP001381693"/>
    </source>
</evidence>
<feature type="region of interest" description="Disordered" evidence="1">
    <location>
        <begin position="1"/>
        <end position="61"/>
    </location>
</feature>
<keyword evidence="3" id="KW-1185">Reference proteome</keyword>
<evidence type="ECO:0000313" key="2">
    <source>
        <dbReference type="EMBL" id="KAK7078097.1"/>
    </source>
</evidence>
<dbReference type="Proteomes" id="UP001381693">
    <property type="component" value="Unassembled WGS sequence"/>
</dbReference>
<dbReference type="AlphaFoldDB" id="A0AAN9ABP7"/>
<accession>A0AAN9ABP7</accession>
<protein>
    <submittedName>
        <fullName evidence="2">Uncharacterized protein</fullName>
    </submittedName>
</protein>